<comment type="catalytic activity">
    <reaction evidence="6">
        <text>hydrogencarbonate + NH4(+) + 2 ATP = carbamoyl phosphate + 2 ADP + phosphate + 2 H(+)</text>
        <dbReference type="Rhea" id="RHEA:18029"/>
        <dbReference type="ChEBI" id="CHEBI:15378"/>
        <dbReference type="ChEBI" id="CHEBI:17544"/>
        <dbReference type="ChEBI" id="CHEBI:28938"/>
        <dbReference type="ChEBI" id="CHEBI:30616"/>
        <dbReference type="ChEBI" id="CHEBI:43474"/>
        <dbReference type="ChEBI" id="CHEBI:58228"/>
        <dbReference type="ChEBI" id="CHEBI:456216"/>
        <dbReference type="EC" id="6.3.4.16"/>
    </reaction>
</comment>
<dbReference type="Gene3D" id="3.40.50.20">
    <property type="match status" value="1"/>
</dbReference>
<keyword evidence="5" id="KW-0665">Pyrimidine biosynthesis</keyword>
<organism evidence="8 9">
    <name type="scientific">Candidatus Caccousia stercoris</name>
    <dbReference type="NCBI Taxonomy" id="2840723"/>
    <lineage>
        <taxon>Bacteria</taxon>
        <taxon>Bacillati</taxon>
        <taxon>Bacillota</taxon>
        <taxon>Clostridia</taxon>
        <taxon>Eubacteriales</taxon>
        <taxon>Oscillospiraceae</taxon>
        <taxon>Oscillospiraceae incertae sedis</taxon>
        <taxon>Candidatus Caccousia</taxon>
    </lineage>
</organism>
<evidence type="ECO:0000313" key="9">
    <source>
        <dbReference type="Proteomes" id="UP000824141"/>
    </source>
</evidence>
<dbReference type="Proteomes" id="UP000824141">
    <property type="component" value="Unassembled WGS sequence"/>
</dbReference>
<dbReference type="PANTHER" id="PTHR11405:SF53">
    <property type="entry name" value="CARBAMOYL-PHOSPHATE SYNTHASE [AMMONIA], MITOCHONDRIAL"/>
    <property type="match status" value="1"/>
</dbReference>
<dbReference type="SUPFAM" id="SSF52440">
    <property type="entry name" value="PreATP-grasp domain"/>
    <property type="match status" value="1"/>
</dbReference>
<keyword evidence="4" id="KW-0067">ATP-binding</keyword>
<dbReference type="FunFam" id="3.40.50.20:FF:000001">
    <property type="entry name" value="Carbamoyl-phosphate synthase large chain"/>
    <property type="match status" value="1"/>
</dbReference>
<dbReference type="InterPro" id="IPR005483">
    <property type="entry name" value="CPSase_dom"/>
</dbReference>
<feature type="domain" description="Carbamoyl phosphate synthase preATP-grasp" evidence="7">
    <location>
        <begin position="8"/>
        <end position="125"/>
    </location>
</feature>
<name>A0A9D1K2G3_9FIRM</name>
<evidence type="ECO:0000259" key="7">
    <source>
        <dbReference type="Pfam" id="PF25596"/>
    </source>
</evidence>
<dbReference type="Pfam" id="PF25596">
    <property type="entry name" value="CPSase_L_D1"/>
    <property type="match status" value="1"/>
</dbReference>
<evidence type="ECO:0000313" key="8">
    <source>
        <dbReference type="EMBL" id="HIS78847.1"/>
    </source>
</evidence>
<reference evidence="8" key="2">
    <citation type="journal article" date="2021" name="PeerJ">
        <title>Extensive microbial diversity within the chicken gut microbiome revealed by metagenomics and culture.</title>
        <authorList>
            <person name="Gilroy R."/>
            <person name="Ravi A."/>
            <person name="Getino M."/>
            <person name="Pursley I."/>
            <person name="Horton D.L."/>
            <person name="Alikhan N.F."/>
            <person name="Baker D."/>
            <person name="Gharbi K."/>
            <person name="Hall N."/>
            <person name="Watson M."/>
            <person name="Adriaenssens E.M."/>
            <person name="Foster-Nyarko E."/>
            <person name="Jarju S."/>
            <person name="Secka A."/>
            <person name="Antonio M."/>
            <person name="Oren A."/>
            <person name="Chaudhuri R.R."/>
            <person name="La Ragione R."/>
            <person name="Hildebrand F."/>
            <person name="Pallen M.J."/>
        </authorList>
    </citation>
    <scope>NUCLEOTIDE SEQUENCE</scope>
    <source>
        <strain evidence="8">6086</strain>
    </source>
</reference>
<dbReference type="GO" id="GO:0004088">
    <property type="term" value="F:carbamoyl-phosphate synthase (glutamine-hydrolyzing) activity"/>
    <property type="evidence" value="ECO:0007669"/>
    <property type="project" value="TreeGrafter"/>
</dbReference>
<dbReference type="InterPro" id="IPR058047">
    <property type="entry name" value="CPSase_preATP-grasp"/>
</dbReference>
<dbReference type="GO" id="GO:0006541">
    <property type="term" value="P:glutamine metabolic process"/>
    <property type="evidence" value="ECO:0007669"/>
    <property type="project" value="TreeGrafter"/>
</dbReference>
<evidence type="ECO:0000256" key="2">
    <source>
        <dbReference type="ARBA" id="ARBA00022723"/>
    </source>
</evidence>
<dbReference type="EMBL" id="DVJM01000112">
    <property type="protein sequence ID" value="HIS78847.1"/>
    <property type="molecule type" value="Genomic_DNA"/>
</dbReference>
<dbReference type="AlphaFoldDB" id="A0A9D1K2G3"/>
<dbReference type="PRINTS" id="PR00098">
    <property type="entry name" value="CPSASE"/>
</dbReference>
<evidence type="ECO:0000256" key="6">
    <source>
        <dbReference type="ARBA" id="ARBA00047359"/>
    </source>
</evidence>
<evidence type="ECO:0000256" key="3">
    <source>
        <dbReference type="ARBA" id="ARBA00022741"/>
    </source>
</evidence>
<evidence type="ECO:0000256" key="5">
    <source>
        <dbReference type="ARBA" id="ARBA00022975"/>
    </source>
</evidence>
<dbReference type="GO" id="GO:0005524">
    <property type="term" value="F:ATP binding"/>
    <property type="evidence" value="ECO:0007669"/>
    <property type="project" value="UniProtKB-KW"/>
</dbReference>
<dbReference type="PANTHER" id="PTHR11405">
    <property type="entry name" value="CARBAMOYLTRANSFERASE FAMILY MEMBER"/>
    <property type="match status" value="1"/>
</dbReference>
<keyword evidence="2" id="KW-0479">Metal-binding</keyword>
<evidence type="ECO:0000256" key="4">
    <source>
        <dbReference type="ARBA" id="ARBA00022840"/>
    </source>
</evidence>
<dbReference type="GO" id="GO:0006221">
    <property type="term" value="P:pyrimidine nucleotide biosynthetic process"/>
    <property type="evidence" value="ECO:0007669"/>
    <property type="project" value="UniProtKB-KW"/>
</dbReference>
<comment type="caution">
    <text evidence="8">The sequence shown here is derived from an EMBL/GenBank/DDBJ whole genome shotgun (WGS) entry which is preliminary data.</text>
</comment>
<accession>A0A9D1K2G3</accession>
<proteinExistence type="predicted"/>
<feature type="non-terminal residue" evidence="8">
    <location>
        <position position="148"/>
    </location>
</feature>
<reference evidence="8" key="1">
    <citation type="submission" date="2020-10" db="EMBL/GenBank/DDBJ databases">
        <authorList>
            <person name="Gilroy R."/>
        </authorList>
    </citation>
    <scope>NUCLEOTIDE SEQUENCE</scope>
    <source>
        <strain evidence="8">6086</strain>
    </source>
</reference>
<sequence>MPLKQHLKKVLVVGSGPIVIGQAAEFDYAGTQACRALREEGLNVVLVNSNPATIMTDGAIADEVYVEPLTLSSLREIIRREKPDGLLSTLGGQTGLTLSMQLAREGFLQEQGVDLLGAKLETIEKAEDRELFKETMESIGEPVIPSRV</sequence>
<gene>
    <name evidence="8" type="ORF">IAD03_05695</name>
</gene>
<dbReference type="InterPro" id="IPR016185">
    <property type="entry name" value="PreATP-grasp_dom_sf"/>
</dbReference>
<dbReference type="GO" id="GO:0005737">
    <property type="term" value="C:cytoplasm"/>
    <property type="evidence" value="ECO:0007669"/>
    <property type="project" value="TreeGrafter"/>
</dbReference>
<keyword evidence="1" id="KW-0436">Ligase</keyword>
<dbReference type="GO" id="GO:0046872">
    <property type="term" value="F:metal ion binding"/>
    <property type="evidence" value="ECO:0007669"/>
    <property type="project" value="UniProtKB-KW"/>
</dbReference>
<protein>
    <submittedName>
        <fullName evidence="8">Carbamoyl phosphate synthase large subunit</fullName>
    </submittedName>
</protein>
<evidence type="ECO:0000256" key="1">
    <source>
        <dbReference type="ARBA" id="ARBA00022598"/>
    </source>
</evidence>
<keyword evidence="3" id="KW-0547">Nucleotide-binding</keyword>
<dbReference type="GO" id="GO:0004087">
    <property type="term" value="F:carbamoyl-phosphate synthase (ammonia) activity"/>
    <property type="evidence" value="ECO:0007669"/>
    <property type="project" value="UniProtKB-EC"/>
</dbReference>